<accession>A0A9W8YBQ9</accession>
<feature type="compositionally biased region" description="Low complexity" evidence="2">
    <location>
        <begin position="318"/>
        <end position="330"/>
    </location>
</feature>
<evidence type="ECO:0000313" key="4">
    <source>
        <dbReference type="EMBL" id="KAJ4373072.1"/>
    </source>
</evidence>
<evidence type="ECO:0000259" key="3">
    <source>
        <dbReference type="Pfam" id="PF04082"/>
    </source>
</evidence>
<feature type="compositionally biased region" description="Polar residues" evidence="2">
    <location>
        <begin position="356"/>
        <end position="365"/>
    </location>
</feature>
<feature type="domain" description="Xylanolytic transcriptional activator regulatory" evidence="3">
    <location>
        <begin position="55"/>
        <end position="132"/>
    </location>
</feature>
<dbReference type="OrthoDB" id="6077919at2759"/>
<dbReference type="AlphaFoldDB" id="A0A9W8YBQ9"/>
<dbReference type="InterPro" id="IPR007219">
    <property type="entry name" value="XnlR_reg_dom"/>
</dbReference>
<evidence type="ECO:0000313" key="5">
    <source>
        <dbReference type="Proteomes" id="UP001140560"/>
    </source>
</evidence>
<dbReference type="Pfam" id="PF04082">
    <property type="entry name" value="Fungal_trans"/>
    <property type="match status" value="1"/>
</dbReference>
<dbReference type="GO" id="GO:0008270">
    <property type="term" value="F:zinc ion binding"/>
    <property type="evidence" value="ECO:0007669"/>
    <property type="project" value="InterPro"/>
</dbReference>
<dbReference type="GO" id="GO:0003677">
    <property type="term" value="F:DNA binding"/>
    <property type="evidence" value="ECO:0007669"/>
    <property type="project" value="InterPro"/>
</dbReference>
<organism evidence="4 5">
    <name type="scientific">Neocucurbitaria cava</name>
    <dbReference type="NCBI Taxonomy" id="798079"/>
    <lineage>
        <taxon>Eukaryota</taxon>
        <taxon>Fungi</taxon>
        <taxon>Dikarya</taxon>
        <taxon>Ascomycota</taxon>
        <taxon>Pezizomycotina</taxon>
        <taxon>Dothideomycetes</taxon>
        <taxon>Pleosporomycetidae</taxon>
        <taxon>Pleosporales</taxon>
        <taxon>Pleosporineae</taxon>
        <taxon>Cucurbitariaceae</taxon>
        <taxon>Neocucurbitaria</taxon>
    </lineage>
</organism>
<name>A0A9W8YBQ9_9PLEO</name>
<keyword evidence="5" id="KW-1185">Reference proteome</keyword>
<sequence>MAEPDRLCDYQAMFLIEVHSHYRARRAAKTLSSRFEKVYHKSTEDFRSVTSKIADVVYPPENATLDQWVQWIELATWQRLLLSCYVLETQQAILLAREPVPSLIQETGLDLPVPTHCSVWDATDPTEWAFAAHRFSHSPRYVYEVTADLTVPPFDSFQSSVLLAAHCNRIDSPAPYTSSSTRLDIEHLLDTSPITTRQLLTTKLVQVTPIRALLAVSGESWILSEKVPSAQDFTAMKTTLRGWLLQLWSTSATKASTVAIKEALKLSIDILQNALKEQQNSITLDWGTGMGIYFAALVLWAITTTANTRIKGPQKTTQQPLRPQSQSPLPFATGSSPSVAPTPIQLLNQFPRHPPSVTSSPTQPHNIGPLQSRETSPASPPSIDCNTLLSHAQITINTITFLSTALLDFGSSDSLAQLPLNLARCQTGCISLLLWVKLRLRGVSLEDQSGMADAWTARPGEGLGELLDGVTGSLERILGKGWSGWGI</sequence>
<evidence type="ECO:0000256" key="1">
    <source>
        <dbReference type="ARBA" id="ARBA00023242"/>
    </source>
</evidence>
<feature type="region of interest" description="Disordered" evidence="2">
    <location>
        <begin position="310"/>
        <end position="382"/>
    </location>
</feature>
<dbReference type="GO" id="GO:0006351">
    <property type="term" value="P:DNA-templated transcription"/>
    <property type="evidence" value="ECO:0007669"/>
    <property type="project" value="InterPro"/>
</dbReference>
<keyword evidence="1" id="KW-0539">Nucleus</keyword>
<reference evidence="4" key="1">
    <citation type="submission" date="2022-10" db="EMBL/GenBank/DDBJ databases">
        <title>Tapping the CABI collections for fungal endophytes: first genome assemblies for Collariella, Neodidymelliopsis, Ascochyta clinopodiicola, Didymella pomorum, Didymosphaeria variabile, Neocosmospora piperis and Neocucurbitaria cava.</title>
        <authorList>
            <person name="Hill R."/>
        </authorList>
    </citation>
    <scope>NUCLEOTIDE SEQUENCE</scope>
    <source>
        <strain evidence="4">IMI 356814</strain>
    </source>
</reference>
<gene>
    <name evidence="4" type="ORF">N0V83_003363</name>
</gene>
<dbReference type="EMBL" id="JAPEUY010000005">
    <property type="protein sequence ID" value="KAJ4373072.1"/>
    <property type="molecule type" value="Genomic_DNA"/>
</dbReference>
<protein>
    <recommendedName>
        <fullName evidence="3">Xylanolytic transcriptional activator regulatory domain-containing protein</fullName>
    </recommendedName>
</protein>
<evidence type="ECO:0000256" key="2">
    <source>
        <dbReference type="SAM" id="MobiDB-lite"/>
    </source>
</evidence>
<proteinExistence type="predicted"/>
<comment type="caution">
    <text evidence="4">The sequence shown here is derived from an EMBL/GenBank/DDBJ whole genome shotgun (WGS) entry which is preliminary data.</text>
</comment>
<dbReference type="Proteomes" id="UP001140560">
    <property type="component" value="Unassembled WGS sequence"/>
</dbReference>